<name>A0ABQ1FQ19_9GAMM</name>
<dbReference type="InterPro" id="IPR023296">
    <property type="entry name" value="Glyco_hydro_beta-prop_sf"/>
</dbReference>
<protein>
    <recommendedName>
        <fullName evidence="2">Ricin B lectin domain-containing protein</fullName>
    </recommendedName>
</protein>
<dbReference type="CDD" id="cd15482">
    <property type="entry name" value="Sialidase_non-viral"/>
    <property type="match status" value="1"/>
</dbReference>
<dbReference type="Pfam" id="PF00652">
    <property type="entry name" value="Ricin_B_lectin"/>
    <property type="match status" value="1"/>
</dbReference>
<evidence type="ECO:0000256" key="1">
    <source>
        <dbReference type="SAM" id="SignalP"/>
    </source>
</evidence>
<dbReference type="EMBL" id="BMJA01000001">
    <property type="protein sequence ID" value="GGA26008.1"/>
    <property type="molecule type" value="Genomic_DNA"/>
</dbReference>
<dbReference type="PANTHER" id="PTHR38792">
    <property type="entry name" value="BNR/ASP-BOX REPEAT DOMAIN PROTEIN (AFU_ORTHOLOGUE AFUA_7G06430)-RELATED"/>
    <property type="match status" value="1"/>
</dbReference>
<keyword evidence="1" id="KW-0732">Signal</keyword>
<feature type="signal peptide" evidence="1">
    <location>
        <begin position="1"/>
        <end position="31"/>
    </location>
</feature>
<dbReference type="CDD" id="cd00161">
    <property type="entry name" value="beta-trefoil_Ricin-like"/>
    <property type="match status" value="1"/>
</dbReference>
<accession>A0ABQ1FQ19</accession>
<gene>
    <name evidence="3" type="ORF">GCM10010981_13300</name>
</gene>
<dbReference type="SUPFAM" id="SSF75005">
    <property type="entry name" value="Arabinanase/levansucrase/invertase"/>
    <property type="match status" value="1"/>
</dbReference>
<dbReference type="Proteomes" id="UP000620046">
    <property type="component" value="Unassembled WGS sequence"/>
</dbReference>
<dbReference type="SUPFAM" id="SSF50370">
    <property type="entry name" value="Ricin B-like lectins"/>
    <property type="match status" value="1"/>
</dbReference>
<dbReference type="Gene3D" id="2.80.10.50">
    <property type="match status" value="1"/>
</dbReference>
<dbReference type="RefSeq" id="WP_188793457.1">
    <property type="nucleotide sequence ID" value="NZ_BMJA01000001.1"/>
</dbReference>
<reference evidence="4" key="1">
    <citation type="journal article" date="2019" name="Int. J. Syst. Evol. Microbiol.">
        <title>The Global Catalogue of Microorganisms (GCM) 10K type strain sequencing project: providing services to taxonomists for standard genome sequencing and annotation.</title>
        <authorList>
            <consortium name="The Broad Institute Genomics Platform"/>
            <consortium name="The Broad Institute Genome Sequencing Center for Infectious Disease"/>
            <person name="Wu L."/>
            <person name="Ma J."/>
        </authorList>
    </citation>
    <scope>NUCLEOTIDE SEQUENCE [LARGE SCALE GENOMIC DNA]</scope>
    <source>
        <strain evidence="4">CGMCC 1.15439</strain>
    </source>
</reference>
<dbReference type="SMART" id="SM00458">
    <property type="entry name" value="RICIN"/>
    <property type="match status" value="1"/>
</dbReference>
<evidence type="ECO:0000313" key="3">
    <source>
        <dbReference type="EMBL" id="GGA26008.1"/>
    </source>
</evidence>
<evidence type="ECO:0000259" key="2">
    <source>
        <dbReference type="SMART" id="SM00458"/>
    </source>
</evidence>
<dbReference type="InterPro" id="IPR000772">
    <property type="entry name" value="Ricin_B_lectin"/>
</dbReference>
<dbReference type="PROSITE" id="PS50231">
    <property type="entry name" value="RICIN_B_LECTIN"/>
    <property type="match status" value="1"/>
</dbReference>
<dbReference type="SUPFAM" id="SSF50939">
    <property type="entry name" value="Sialidases"/>
    <property type="match status" value="1"/>
</dbReference>
<feature type="chain" id="PRO_5046571954" description="Ricin B lectin domain-containing protein" evidence="1">
    <location>
        <begin position="32"/>
        <end position="519"/>
    </location>
</feature>
<dbReference type="PANTHER" id="PTHR38792:SF3">
    <property type="entry name" value="BNR_ASP-BOX REPEAT DOMAIN PROTEIN (AFU_ORTHOLOGUE AFUA_7G06430)-RELATED"/>
    <property type="match status" value="1"/>
</dbReference>
<dbReference type="InterPro" id="IPR035992">
    <property type="entry name" value="Ricin_B-like_lectins"/>
</dbReference>
<organism evidence="3 4">
    <name type="scientific">Dyella nitratireducens</name>
    <dbReference type="NCBI Taxonomy" id="1849580"/>
    <lineage>
        <taxon>Bacteria</taxon>
        <taxon>Pseudomonadati</taxon>
        <taxon>Pseudomonadota</taxon>
        <taxon>Gammaproteobacteria</taxon>
        <taxon>Lysobacterales</taxon>
        <taxon>Rhodanobacteraceae</taxon>
        <taxon>Dyella</taxon>
    </lineage>
</organism>
<sequence>MKHPKLWSAWSSLCLLMLAVLLVMSARPAYAATGTLLTGSTLYPRVVRLQHNAGFNGMLVASTNGIIFQSTNNGASWNLIGPVPAISGSSEYCCATLYELPQQVGALAAGTLMFAATYTVNGTPAIEVYTSTNQGVSWSYHSTPVQRGDSSHGLWEPEFEVANDGGLVMFWSDETDSCCSQKLAQIRTYDGQTWQDETNTVASTVQSDRPGMATVSKLPDGHFFMSYELCGPAACTVFYRTSTDGWNFGDPTNTGTKIATASGQYLEHAPVNVWSPSVISSNGAILLVGQVMYESSGSVSNSNGQVLFVNTNVDGAGNWYTITSPVQVPTAYNNYCPNYSSALLPATDGSNILELASDYNNGGCITYYGSESWNNLPADGSTHVFHNMQNTSLCLDDTGWGTTNGTSAELWDCNALAVQNWTVHAEGGGWYSIQNQYSGLCVDNTGGSTTPGNLVTLWGCVGNANQAWLFMDLGNGTYKLMNQASGSLMLDDTGGSTTHGTQLQIWTDNGLAPQQWLLD</sequence>
<proteinExistence type="predicted"/>
<feature type="domain" description="Ricin B lectin" evidence="2">
    <location>
        <begin position="382"/>
        <end position="519"/>
    </location>
</feature>
<keyword evidence="4" id="KW-1185">Reference proteome</keyword>
<evidence type="ECO:0000313" key="4">
    <source>
        <dbReference type="Proteomes" id="UP000620046"/>
    </source>
</evidence>
<dbReference type="InterPro" id="IPR036278">
    <property type="entry name" value="Sialidase_sf"/>
</dbReference>
<dbReference type="Gene3D" id="2.120.10.10">
    <property type="match status" value="1"/>
</dbReference>
<comment type="caution">
    <text evidence="3">The sequence shown here is derived from an EMBL/GenBank/DDBJ whole genome shotgun (WGS) entry which is preliminary data.</text>
</comment>